<proteinExistence type="predicted"/>
<evidence type="ECO:0000313" key="2">
    <source>
        <dbReference type="Proteomes" id="UP000754750"/>
    </source>
</evidence>
<sequence>MNDFKHLLKQYPEYITKEQFRIIAHISKQTARFLLTCGLIPCQHSGKKTRCYKIKLTDVIDYLESREQCPALYSPSNYPLFKEVTTGRRLAVNPEEYPLLREYLLTTLADYPDAMFPEDVARYTGFQSASVRSWANNGKLKYIPFPPMIIVPKEYLLDFLASKDGLNRRSRTVVFNDLINGFLVWKLKHRK</sequence>
<evidence type="ECO:0000313" key="1">
    <source>
        <dbReference type="EMBL" id="MBE6832214.1"/>
    </source>
</evidence>
<dbReference type="EMBL" id="SVNY01000001">
    <property type="protein sequence ID" value="MBE6832214.1"/>
    <property type="molecule type" value="Genomic_DNA"/>
</dbReference>
<dbReference type="AlphaFoldDB" id="A0A928Q1I1"/>
<dbReference type="Proteomes" id="UP000754750">
    <property type="component" value="Unassembled WGS sequence"/>
</dbReference>
<comment type="caution">
    <text evidence="1">The sequence shown here is derived from an EMBL/GenBank/DDBJ whole genome shotgun (WGS) entry which is preliminary data.</text>
</comment>
<protein>
    <submittedName>
        <fullName evidence="1">Uncharacterized protein</fullName>
    </submittedName>
</protein>
<accession>A0A928Q1I1</accession>
<name>A0A928Q1I1_9FIRM</name>
<reference evidence="1" key="1">
    <citation type="submission" date="2019-04" db="EMBL/GenBank/DDBJ databases">
        <title>Evolution of Biomass-Degrading Anaerobic Consortia Revealed by Metagenomics.</title>
        <authorList>
            <person name="Peng X."/>
        </authorList>
    </citation>
    <scope>NUCLEOTIDE SEQUENCE</scope>
    <source>
        <strain evidence="1">SIG551</strain>
    </source>
</reference>
<dbReference type="RefSeq" id="WP_326839755.1">
    <property type="nucleotide sequence ID" value="NZ_SVNY01000001.1"/>
</dbReference>
<organism evidence="1 2">
    <name type="scientific">Faecalispora sporosphaeroides</name>
    <dbReference type="NCBI Taxonomy" id="1549"/>
    <lineage>
        <taxon>Bacteria</taxon>
        <taxon>Bacillati</taxon>
        <taxon>Bacillota</taxon>
        <taxon>Clostridia</taxon>
        <taxon>Eubacteriales</taxon>
        <taxon>Oscillospiraceae</taxon>
        <taxon>Faecalispora</taxon>
    </lineage>
</organism>
<gene>
    <name evidence="1" type="ORF">E7512_01290</name>
</gene>